<reference evidence="1 2" key="1">
    <citation type="submission" date="2018-07" db="EMBL/GenBank/DDBJ databases">
        <title>Complete Genome and Methylome Analysis of Deinococcus wulumuqiensis NEB 479.</title>
        <authorList>
            <person name="Fomenkov A."/>
            <person name="Luyten Y."/>
            <person name="Vincze T."/>
            <person name="Anton B.P."/>
            <person name="Clark T."/>
            <person name="Roberts R.J."/>
            <person name="Morgan R.D."/>
        </authorList>
    </citation>
    <scope>NUCLEOTIDE SEQUENCE [LARGE SCALE GENOMIC DNA]</scope>
    <source>
        <strain evidence="1 2">NEB 479</strain>
    </source>
</reference>
<proteinExistence type="predicted"/>
<dbReference type="KEGG" id="dwu:DVJ83_11180"/>
<dbReference type="RefSeq" id="WP_114672392.1">
    <property type="nucleotide sequence ID" value="NZ_CALTYN010000190.1"/>
</dbReference>
<protein>
    <recommendedName>
        <fullName evidence="3">Tetratricopeptide repeat protein</fullName>
    </recommendedName>
</protein>
<dbReference type="AlphaFoldDB" id="A0A345IIS5"/>
<dbReference type="STRING" id="1288484.GCA_000348665_02255"/>
<evidence type="ECO:0000313" key="2">
    <source>
        <dbReference type="Proteomes" id="UP000253744"/>
    </source>
</evidence>
<evidence type="ECO:0000313" key="1">
    <source>
        <dbReference type="EMBL" id="AXG99597.1"/>
    </source>
</evidence>
<accession>A0A345IIS5</accession>
<evidence type="ECO:0008006" key="3">
    <source>
        <dbReference type="Google" id="ProtNLM"/>
    </source>
</evidence>
<gene>
    <name evidence="1" type="ORF">DVJ83_11180</name>
</gene>
<dbReference type="Proteomes" id="UP000253744">
    <property type="component" value="Chromosome"/>
</dbReference>
<dbReference type="EMBL" id="CP031158">
    <property type="protein sequence ID" value="AXG99597.1"/>
    <property type="molecule type" value="Genomic_DNA"/>
</dbReference>
<sequence>MTAASLPCDIVSLRMAHCRAEHAAGSGQYHLAVLHYRTCLEVAERREDCRATQFFALRLAECYDAMGLRTKAHAFRHLADADGSAPLG</sequence>
<name>A0A345IIS5_9DEIO</name>
<organism evidence="1 2">
    <name type="scientific">Deinococcus wulumuqiensis</name>
    <dbReference type="NCBI Taxonomy" id="980427"/>
    <lineage>
        <taxon>Bacteria</taxon>
        <taxon>Thermotogati</taxon>
        <taxon>Deinococcota</taxon>
        <taxon>Deinococci</taxon>
        <taxon>Deinococcales</taxon>
        <taxon>Deinococcaceae</taxon>
        <taxon>Deinococcus</taxon>
    </lineage>
</organism>